<dbReference type="AlphaFoldDB" id="A0A931A9N8"/>
<evidence type="ECO:0000256" key="1">
    <source>
        <dbReference type="SAM" id="SignalP"/>
    </source>
</evidence>
<sequence>MAATAAAVGIALTACSSPMQAGAAAVVGSERISMSQLDEDTQAYVSALRNAKLDQQTQAQLAGNSLEEVVLQGAPASQRVLLRMTEVSAFRQLLARYNVQVSQAEIDGVLRNPGQYPSAELNLLFSGVAPQEAREYGRVVVGVSKLQQQFGGESGQQRLIQEFSAIKPVFSPRYGVLNQQRSQQNPALFVDSGRFGKVTQQSAQPLPQG</sequence>
<keyword evidence="3" id="KW-1185">Reference proteome</keyword>
<comment type="caution">
    <text evidence="2">The sequence shown here is derived from an EMBL/GenBank/DDBJ whole genome shotgun (WGS) entry which is preliminary data.</text>
</comment>
<evidence type="ECO:0000313" key="3">
    <source>
        <dbReference type="Proteomes" id="UP000605361"/>
    </source>
</evidence>
<evidence type="ECO:0000313" key="2">
    <source>
        <dbReference type="EMBL" id="MBF8188846.1"/>
    </source>
</evidence>
<feature type="chain" id="PRO_5039306798" description="Peptidyl-prolyl cis-trans isomerase SurA" evidence="1">
    <location>
        <begin position="22"/>
        <end position="209"/>
    </location>
</feature>
<reference evidence="2" key="1">
    <citation type="submission" date="2020-11" db="EMBL/GenBank/DDBJ databases">
        <title>Whole-genome analyses of Nonomuraea sp. K274.</title>
        <authorList>
            <person name="Veyisoglu A."/>
        </authorList>
    </citation>
    <scope>NUCLEOTIDE SEQUENCE</scope>
    <source>
        <strain evidence="2">K274</strain>
    </source>
</reference>
<name>A0A931A9N8_9ACTN</name>
<organism evidence="2 3">
    <name type="scientific">Nonomuraea cypriaca</name>
    <dbReference type="NCBI Taxonomy" id="1187855"/>
    <lineage>
        <taxon>Bacteria</taxon>
        <taxon>Bacillati</taxon>
        <taxon>Actinomycetota</taxon>
        <taxon>Actinomycetes</taxon>
        <taxon>Streptosporangiales</taxon>
        <taxon>Streptosporangiaceae</taxon>
        <taxon>Nonomuraea</taxon>
    </lineage>
</organism>
<dbReference type="EMBL" id="JADOGI010000076">
    <property type="protein sequence ID" value="MBF8188846.1"/>
    <property type="molecule type" value="Genomic_DNA"/>
</dbReference>
<proteinExistence type="predicted"/>
<evidence type="ECO:0008006" key="4">
    <source>
        <dbReference type="Google" id="ProtNLM"/>
    </source>
</evidence>
<protein>
    <recommendedName>
        <fullName evidence="4">Peptidyl-prolyl cis-trans isomerase SurA</fullName>
    </recommendedName>
</protein>
<accession>A0A931A9N8</accession>
<feature type="signal peptide" evidence="1">
    <location>
        <begin position="1"/>
        <end position="21"/>
    </location>
</feature>
<gene>
    <name evidence="2" type="ORF">ITP53_24540</name>
</gene>
<dbReference type="RefSeq" id="WP_195897791.1">
    <property type="nucleotide sequence ID" value="NZ_JADOGI010000076.1"/>
</dbReference>
<dbReference type="Proteomes" id="UP000605361">
    <property type="component" value="Unassembled WGS sequence"/>
</dbReference>
<keyword evidence="1" id="KW-0732">Signal</keyword>